<evidence type="ECO:0000313" key="8">
    <source>
        <dbReference type="Proteomes" id="UP000530263"/>
    </source>
</evidence>
<feature type="transmembrane region" description="Helical" evidence="5">
    <location>
        <begin position="358"/>
        <end position="385"/>
    </location>
</feature>
<feature type="transmembrane region" description="Helical" evidence="5">
    <location>
        <begin position="83"/>
        <end position="105"/>
    </location>
</feature>
<dbReference type="InterPro" id="IPR050549">
    <property type="entry name" value="MFS_Trehalose_Transporter"/>
</dbReference>
<feature type="non-terminal residue" evidence="7">
    <location>
        <position position="1"/>
    </location>
</feature>
<feature type="transmembrane region" description="Helical" evidence="5">
    <location>
        <begin position="397"/>
        <end position="418"/>
    </location>
</feature>
<gene>
    <name evidence="7" type="primary">Slc2a6</name>
    <name evidence="7" type="ORF">COLPIC_R02067</name>
</gene>
<dbReference type="PANTHER" id="PTHR48021">
    <property type="match status" value="1"/>
</dbReference>
<dbReference type="OrthoDB" id="6612291at2759"/>
<comment type="subcellular location">
    <subcellularLocation>
        <location evidence="1">Membrane</location>
        <topology evidence="1">Multi-pass membrane protein</topology>
    </subcellularLocation>
</comment>
<dbReference type="PROSITE" id="PS50850">
    <property type="entry name" value="MFS"/>
    <property type="match status" value="1"/>
</dbReference>
<dbReference type="GO" id="GO:0022857">
    <property type="term" value="F:transmembrane transporter activity"/>
    <property type="evidence" value="ECO:0007669"/>
    <property type="project" value="InterPro"/>
</dbReference>
<name>A0A7K4S833_COLPI</name>
<evidence type="ECO:0000256" key="1">
    <source>
        <dbReference type="ARBA" id="ARBA00004141"/>
    </source>
</evidence>
<feature type="transmembrane region" description="Helical" evidence="5">
    <location>
        <begin position="41"/>
        <end position="63"/>
    </location>
</feature>
<dbReference type="GO" id="GO:0016020">
    <property type="term" value="C:membrane"/>
    <property type="evidence" value="ECO:0007669"/>
    <property type="project" value="UniProtKB-SubCell"/>
</dbReference>
<keyword evidence="2 5" id="KW-0812">Transmembrane</keyword>
<dbReference type="EMBL" id="VYZG01001979">
    <property type="protein sequence ID" value="NWQ81926.1"/>
    <property type="molecule type" value="Genomic_DNA"/>
</dbReference>
<dbReference type="InterPro" id="IPR005828">
    <property type="entry name" value="MFS_sugar_transport-like"/>
</dbReference>
<feature type="transmembrane region" description="Helical" evidence="5">
    <location>
        <begin position="430"/>
        <end position="448"/>
    </location>
</feature>
<dbReference type="PROSITE" id="PS00216">
    <property type="entry name" value="SUGAR_TRANSPORT_1"/>
    <property type="match status" value="1"/>
</dbReference>
<comment type="caution">
    <text evidence="7">The sequence shown here is derived from an EMBL/GenBank/DDBJ whole genome shotgun (WGS) entry which is preliminary data.</text>
</comment>
<feature type="transmembrane region" description="Helical" evidence="5">
    <location>
        <begin position="117"/>
        <end position="140"/>
    </location>
</feature>
<reference evidence="7 8" key="1">
    <citation type="submission" date="2019-09" db="EMBL/GenBank/DDBJ databases">
        <title>Bird 10,000 Genomes (B10K) Project - Family phase.</title>
        <authorList>
            <person name="Zhang G."/>
        </authorList>
    </citation>
    <scope>NUCLEOTIDE SEQUENCE [LARGE SCALE GENOMIC DNA]</scope>
    <source>
        <strain evidence="7">B10K-DU-021-26</strain>
        <tissue evidence="7">Mixed tissue sample</tissue>
    </source>
</reference>
<proteinExistence type="predicted"/>
<evidence type="ECO:0000259" key="6">
    <source>
        <dbReference type="PROSITE" id="PS50850"/>
    </source>
</evidence>
<feature type="transmembrane region" description="Helical" evidence="5">
    <location>
        <begin position="309"/>
        <end position="329"/>
    </location>
</feature>
<feature type="non-terminal residue" evidence="7">
    <location>
        <position position="472"/>
    </location>
</feature>
<dbReference type="InterPro" id="IPR036259">
    <property type="entry name" value="MFS_trans_sf"/>
</dbReference>
<dbReference type="Proteomes" id="UP000530263">
    <property type="component" value="Unassembled WGS sequence"/>
</dbReference>
<protein>
    <submittedName>
        <fullName evidence="7">GTR6 protein</fullName>
    </submittedName>
</protein>
<sequence>MEPSLREPLIRKTSSSYRTFPESAGKRLDKEYLRSLHNKRLYLAVFAAVLGNFSFGFALVYPSPVIPALEAHPNPALRLDQHTASWFGSVFTLGAAAGGLSAMLLNDRLGRKLSIMFSALPSAVGYALMAGAQGFGMLLLGRMLTGYAGGVTSASIPVYISEISHPGVRGMLGACPQIMAVLGSLILYALGKYLRDDEALGSLCWLRGKDTDYAREYEQIKDSVRKQSQRVSCAEIKDPFIYKPILIAVGMRFLQQLSGVTCVLVYLQSIFKKTSVILKPEYDAALVGLVRLLSVAIAAVSMDKAGRKILLFVSAGVMLASNLTMGLYIHLMPVSQNGTIANKTLVNSANLPAEPINYITLIPLLATMFFIMGYAMGWGPITWLLMSEILPLKARGVASGLCVVVSWLTAFTLTQFFLRVVEAFGLEVPFFFFAIICAGNILFTGCCVPETKGRSLEQIEAFFRTGRRSFMR</sequence>
<keyword evidence="8" id="KW-1185">Reference proteome</keyword>
<dbReference type="PRINTS" id="PR00171">
    <property type="entry name" value="SUGRTRNSPORT"/>
</dbReference>
<evidence type="ECO:0000313" key="7">
    <source>
        <dbReference type="EMBL" id="NWQ81926.1"/>
    </source>
</evidence>
<dbReference type="InterPro" id="IPR005829">
    <property type="entry name" value="Sugar_transporter_CS"/>
</dbReference>
<evidence type="ECO:0000256" key="3">
    <source>
        <dbReference type="ARBA" id="ARBA00022989"/>
    </source>
</evidence>
<feature type="transmembrane region" description="Helical" evidence="5">
    <location>
        <begin position="171"/>
        <end position="190"/>
    </location>
</feature>
<evidence type="ECO:0000256" key="2">
    <source>
        <dbReference type="ARBA" id="ARBA00022692"/>
    </source>
</evidence>
<dbReference type="InterPro" id="IPR020846">
    <property type="entry name" value="MFS_dom"/>
</dbReference>
<evidence type="ECO:0000256" key="4">
    <source>
        <dbReference type="ARBA" id="ARBA00023136"/>
    </source>
</evidence>
<dbReference type="AlphaFoldDB" id="A0A7K4S833"/>
<dbReference type="Gene3D" id="1.20.1250.20">
    <property type="entry name" value="MFS general substrate transporter like domains"/>
    <property type="match status" value="2"/>
</dbReference>
<dbReference type="SUPFAM" id="SSF103473">
    <property type="entry name" value="MFS general substrate transporter"/>
    <property type="match status" value="1"/>
</dbReference>
<feature type="domain" description="Major facilitator superfamily (MFS) profile" evidence="6">
    <location>
        <begin position="44"/>
        <end position="452"/>
    </location>
</feature>
<keyword evidence="4 5" id="KW-0472">Membrane</keyword>
<organism evidence="7 8">
    <name type="scientific">Columbina picui</name>
    <name type="common">Picui ground-dove</name>
    <dbReference type="NCBI Taxonomy" id="115618"/>
    <lineage>
        <taxon>Eukaryota</taxon>
        <taxon>Metazoa</taxon>
        <taxon>Chordata</taxon>
        <taxon>Craniata</taxon>
        <taxon>Vertebrata</taxon>
        <taxon>Euteleostomi</taxon>
        <taxon>Archelosauria</taxon>
        <taxon>Archosauria</taxon>
        <taxon>Dinosauria</taxon>
        <taxon>Saurischia</taxon>
        <taxon>Theropoda</taxon>
        <taxon>Coelurosauria</taxon>
        <taxon>Aves</taxon>
        <taxon>Neognathae</taxon>
        <taxon>Neoaves</taxon>
        <taxon>Columbimorphae</taxon>
        <taxon>Columbiformes</taxon>
        <taxon>Columbidae</taxon>
        <taxon>Columbina</taxon>
    </lineage>
</organism>
<accession>A0A7K4S833</accession>
<dbReference type="Pfam" id="PF00083">
    <property type="entry name" value="Sugar_tr"/>
    <property type="match status" value="2"/>
</dbReference>
<dbReference type="InterPro" id="IPR003663">
    <property type="entry name" value="Sugar/inositol_transpt"/>
</dbReference>
<evidence type="ECO:0000256" key="5">
    <source>
        <dbReference type="SAM" id="Phobius"/>
    </source>
</evidence>
<dbReference type="PANTHER" id="PTHR48021:SF59">
    <property type="entry name" value="SOLUTE CARRIER FAMILY 2, FACILITATED GLUCOSE TRANSPORTER MEMBER 6"/>
    <property type="match status" value="1"/>
</dbReference>
<keyword evidence="3 5" id="KW-1133">Transmembrane helix</keyword>